<evidence type="ECO:0000256" key="1">
    <source>
        <dbReference type="ARBA" id="ARBA00010690"/>
    </source>
</evidence>
<dbReference type="InterPro" id="IPR006135">
    <property type="entry name" value="T3SS_substrate_exporter"/>
</dbReference>
<dbReference type="SUPFAM" id="SSF160544">
    <property type="entry name" value="EscU C-terminal domain-like"/>
    <property type="match status" value="1"/>
</dbReference>
<dbReference type="Pfam" id="PF01312">
    <property type="entry name" value="Bac_export_2"/>
    <property type="match status" value="1"/>
</dbReference>
<keyword evidence="5" id="KW-1185">Reference proteome</keyword>
<accession>A0A2T0WIF4</accession>
<protein>
    <submittedName>
        <fullName evidence="4">Flagellar biosynthetic protein FlhB</fullName>
    </submittedName>
</protein>
<dbReference type="Proteomes" id="UP000238392">
    <property type="component" value="Unassembled WGS sequence"/>
</dbReference>
<keyword evidence="4" id="KW-0966">Cell projection</keyword>
<name>A0A2T0WIF4_9RHOB</name>
<dbReference type="Gene3D" id="3.40.1690.10">
    <property type="entry name" value="secretion proteins EscU"/>
    <property type="match status" value="1"/>
</dbReference>
<dbReference type="EMBL" id="PVTQ01000012">
    <property type="protein sequence ID" value="PRY86477.1"/>
    <property type="molecule type" value="Genomic_DNA"/>
</dbReference>
<dbReference type="GO" id="GO:0005886">
    <property type="term" value="C:plasma membrane"/>
    <property type="evidence" value="ECO:0007669"/>
    <property type="project" value="TreeGrafter"/>
</dbReference>
<evidence type="ECO:0000256" key="3">
    <source>
        <dbReference type="SAM" id="Phobius"/>
    </source>
</evidence>
<gene>
    <name evidence="4" type="ORF">CLV74_112116</name>
</gene>
<dbReference type="PRINTS" id="PR00950">
    <property type="entry name" value="TYPE3IMSPROT"/>
</dbReference>
<dbReference type="AlphaFoldDB" id="A0A2T0WIF4"/>
<feature type="transmembrane region" description="Helical" evidence="3">
    <location>
        <begin position="84"/>
        <end position="106"/>
    </location>
</feature>
<feature type="transmembrane region" description="Helical" evidence="3">
    <location>
        <begin position="34"/>
        <end position="58"/>
    </location>
</feature>
<keyword evidence="3" id="KW-1133">Transmembrane helix</keyword>
<evidence type="ECO:0000256" key="2">
    <source>
        <dbReference type="SAM" id="MobiDB-lite"/>
    </source>
</evidence>
<comment type="similarity">
    <text evidence="1">Belongs to the type III secretion exporter family.</text>
</comment>
<proteinExistence type="inferred from homology"/>
<organism evidence="4 5">
    <name type="scientific">Donghicola tyrosinivorans</name>
    <dbReference type="NCBI Taxonomy" id="1652492"/>
    <lineage>
        <taxon>Bacteria</taxon>
        <taxon>Pseudomonadati</taxon>
        <taxon>Pseudomonadota</taxon>
        <taxon>Alphaproteobacteria</taxon>
        <taxon>Rhodobacterales</taxon>
        <taxon>Roseobacteraceae</taxon>
        <taxon>Donghicola</taxon>
    </lineage>
</organism>
<evidence type="ECO:0000313" key="4">
    <source>
        <dbReference type="EMBL" id="PRY86477.1"/>
    </source>
</evidence>
<keyword evidence="4" id="KW-0969">Cilium</keyword>
<dbReference type="PANTHER" id="PTHR30531">
    <property type="entry name" value="FLAGELLAR BIOSYNTHETIC PROTEIN FLHB"/>
    <property type="match status" value="1"/>
</dbReference>
<dbReference type="PANTHER" id="PTHR30531:SF12">
    <property type="entry name" value="FLAGELLAR BIOSYNTHETIC PROTEIN FLHB"/>
    <property type="match status" value="1"/>
</dbReference>
<feature type="transmembrane region" description="Helical" evidence="3">
    <location>
        <begin position="188"/>
        <end position="213"/>
    </location>
</feature>
<sequence>MAEGDDGQEKTEDPSERKKEQAREDGKVLTSKEIFVLFSIISAIALVMTTSAMGQMLAGRWATWLRFDTTEQLETIIVTRSSEALWTMFLIGMSFGIPMLILTFVVQAGMGGLNFSTKAMSFKGSKLNPGAGLKRMVSMKSLVELGKALMKVGLLGGAAYGVLMGMLPNMGEMYSMSPSGALSTFNGGLIKLLIALTIGLAVIGSVDVGYQFYSLNKSLKMSRQEMKDEMKQSEGSPEIKGAIRRRQMEAAQNGAARRKSLEKVPDATAVITNPTHFAVALRYNPDENDAPIVLAMGKGALAHRIIERAAAAKVTTIQAPPLARALFFTSALDHPISEALYVAVAAILAHVYRLDHDMPTEMPDLEIPKELRLDEHGRPEEKK</sequence>
<feature type="region of interest" description="Disordered" evidence="2">
    <location>
        <begin position="1"/>
        <end position="24"/>
    </location>
</feature>
<dbReference type="RefSeq" id="WP_106266752.1">
    <property type="nucleotide sequence ID" value="NZ_PVTQ01000012.1"/>
</dbReference>
<dbReference type="OrthoDB" id="9807950at2"/>
<evidence type="ECO:0000313" key="5">
    <source>
        <dbReference type="Proteomes" id="UP000238392"/>
    </source>
</evidence>
<dbReference type="GO" id="GO:0009306">
    <property type="term" value="P:protein secretion"/>
    <property type="evidence" value="ECO:0007669"/>
    <property type="project" value="InterPro"/>
</dbReference>
<keyword evidence="4" id="KW-0282">Flagellum</keyword>
<keyword evidence="3" id="KW-0472">Membrane</keyword>
<comment type="caution">
    <text evidence="4">The sequence shown here is derived from an EMBL/GenBank/DDBJ whole genome shotgun (WGS) entry which is preliminary data.</text>
</comment>
<feature type="compositionally biased region" description="Basic and acidic residues" evidence="2">
    <location>
        <begin position="7"/>
        <end position="24"/>
    </location>
</feature>
<feature type="transmembrane region" description="Helical" evidence="3">
    <location>
        <begin position="148"/>
        <end position="168"/>
    </location>
</feature>
<reference evidence="4 5" key="1">
    <citation type="submission" date="2018-03" db="EMBL/GenBank/DDBJ databases">
        <title>Genomic Encyclopedia of Archaeal and Bacterial Type Strains, Phase II (KMG-II): from individual species to whole genera.</title>
        <authorList>
            <person name="Goeker M."/>
        </authorList>
    </citation>
    <scope>NUCLEOTIDE SEQUENCE [LARGE SCALE GENOMIC DNA]</scope>
    <source>
        <strain evidence="4 5">DSM 100212</strain>
    </source>
</reference>
<dbReference type="InterPro" id="IPR029025">
    <property type="entry name" value="T3SS_substrate_exporter_C"/>
</dbReference>
<keyword evidence="3" id="KW-0812">Transmembrane</keyword>